<proteinExistence type="predicted"/>
<keyword evidence="2" id="KW-1185">Reference proteome</keyword>
<evidence type="ECO:0000313" key="1">
    <source>
        <dbReference type="EMBL" id="KAF5193075.1"/>
    </source>
</evidence>
<dbReference type="Proteomes" id="UP000554482">
    <property type="component" value="Unassembled WGS sequence"/>
</dbReference>
<protein>
    <submittedName>
        <fullName evidence="1">Uncharacterized protein</fullName>
    </submittedName>
</protein>
<accession>A0A7J6W9K9</accession>
<reference evidence="1 2" key="1">
    <citation type="submission" date="2020-06" db="EMBL/GenBank/DDBJ databases">
        <title>Transcriptomic and genomic resources for Thalictrum thalictroides and T. hernandezii: Facilitating candidate gene discovery in an emerging model plant lineage.</title>
        <authorList>
            <person name="Arias T."/>
            <person name="Riano-Pachon D.M."/>
            <person name="Di Stilio V.S."/>
        </authorList>
    </citation>
    <scope>NUCLEOTIDE SEQUENCE [LARGE SCALE GENOMIC DNA]</scope>
    <source>
        <strain evidence="2">cv. WT478/WT964</strain>
        <tissue evidence="1">Leaves</tissue>
    </source>
</reference>
<dbReference type="AlphaFoldDB" id="A0A7J6W9K9"/>
<organism evidence="1 2">
    <name type="scientific">Thalictrum thalictroides</name>
    <name type="common">Rue-anemone</name>
    <name type="synonym">Anemone thalictroides</name>
    <dbReference type="NCBI Taxonomy" id="46969"/>
    <lineage>
        <taxon>Eukaryota</taxon>
        <taxon>Viridiplantae</taxon>
        <taxon>Streptophyta</taxon>
        <taxon>Embryophyta</taxon>
        <taxon>Tracheophyta</taxon>
        <taxon>Spermatophyta</taxon>
        <taxon>Magnoliopsida</taxon>
        <taxon>Ranunculales</taxon>
        <taxon>Ranunculaceae</taxon>
        <taxon>Thalictroideae</taxon>
        <taxon>Thalictrum</taxon>
    </lineage>
</organism>
<comment type="caution">
    <text evidence="1">The sequence shown here is derived from an EMBL/GenBank/DDBJ whole genome shotgun (WGS) entry which is preliminary data.</text>
</comment>
<evidence type="ECO:0000313" key="2">
    <source>
        <dbReference type="Proteomes" id="UP000554482"/>
    </source>
</evidence>
<name>A0A7J6W9K9_THATH</name>
<sequence>MEININDKSEQDSGIDWPLSSKCSIAPKQQIESMLGIQFVPQEHATVDGVSAAKLVDQKNTSIVYVMGTFHTHANDFSC</sequence>
<dbReference type="EMBL" id="JABWDY010020538">
    <property type="protein sequence ID" value="KAF5193075.1"/>
    <property type="molecule type" value="Genomic_DNA"/>
</dbReference>
<gene>
    <name evidence="1" type="ORF">FRX31_017336</name>
</gene>